<name>A0A5J5EWM6_9PEZI</name>
<accession>A0A5J5EWM6</accession>
<keyword evidence="2" id="KW-1185">Reference proteome</keyword>
<dbReference type="InterPro" id="IPR036249">
    <property type="entry name" value="Thioredoxin-like_sf"/>
</dbReference>
<dbReference type="Gene3D" id="3.40.30.10">
    <property type="entry name" value="Glutaredoxin"/>
    <property type="match status" value="1"/>
</dbReference>
<proteinExistence type="predicted"/>
<dbReference type="EMBL" id="VXIS01000099">
    <property type="protein sequence ID" value="KAA8905508.1"/>
    <property type="molecule type" value="Genomic_DNA"/>
</dbReference>
<dbReference type="Proteomes" id="UP000326924">
    <property type="component" value="Unassembled WGS sequence"/>
</dbReference>
<dbReference type="PANTHER" id="PTHR33875:SF2">
    <property type="entry name" value="ACR183CP"/>
    <property type="match status" value="1"/>
</dbReference>
<sequence>MAVAPKYTLSHILSAQPSAPVHTIELYLDYVCPYSASLLLTLHTHIFPMLSTVYPRARFILRHQVQPWHPTSTLVHEAALAVGLVAPERFLLFSVALMARQAEYFDGPTANEGRNHIYRRLAELAAAMGVDQARVLELLTVGEEAGNAGNRVTDDLKIHIKAARRQGIHVSPTVVFNGVVETAISSAWMKEQWVEWLDKNVR</sequence>
<dbReference type="PANTHER" id="PTHR33875">
    <property type="entry name" value="OS09G0542200 PROTEIN"/>
    <property type="match status" value="1"/>
</dbReference>
<dbReference type="SUPFAM" id="SSF52833">
    <property type="entry name" value="Thioredoxin-like"/>
    <property type="match status" value="1"/>
</dbReference>
<organism evidence="1 2">
    <name type="scientific">Sphaerosporella brunnea</name>
    <dbReference type="NCBI Taxonomy" id="1250544"/>
    <lineage>
        <taxon>Eukaryota</taxon>
        <taxon>Fungi</taxon>
        <taxon>Dikarya</taxon>
        <taxon>Ascomycota</taxon>
        <taxon>Pezizomycotina</taxon>
        <taxon>Pezizomycetes</taxon>
        <taxon>Pezizales</taxon>
        <taxon>Pyronemataceae</taxon>
        <taxon>Sphaerosporella</taxon>
    </lineage>
</organism>
<protein>
    <submittedName>
        <fullName evidence="1">Thioredoxin-like protein</fullName>
    </submittedName>
</protein>
<evidence type="ECO:0000313" key="1">
    <source>
        <dbReference type="EMBL" id="KAA8905508.1"/>
    </source>
</evidence>
<dbReference type="OrthoDB" id="37297at2759"/>
<dbReference type="InParanoid" id="A0A5J5EWM6"/>
<dbReference type="AlphaFoldDB" id="A0A5J5EWM6"/>
<comment type="caution">
    <text evidence="1">The sequence shown here is derived from an EMBL/GenBank/DDBJ whole genome shotgun (WGS) entry which is preliminary data.</text>
</comment>
<evidence type="ECO:0000313" key="2">
    <source>
        <dbReference type="Proteomes" id="UP000326924"/>
    </source>
</evidence>
<gene>
    <name evidence="1" type="ORF">FN846DRAFT_749257</name>
</gene>
<reference evidence="1 2" key="1">
    <citation type="submission" date="2019-09" db="EMBL/GenBank/DDBJ databases">
        <title>Draft genome of the ectomycorrhizal ascomycete Sphaerosporella brunnea.</title>
        <authorList>
            <consortium name="DOE Joint Genome Institute"/>
            <person name="Benucci G.M."/>
            <person name="Marozzi G."/>
            <person name="Antonielli L."/>
            <person name="Sanchez S."/>
            <person name="Marco P."/>
            <person name="Wang X."/>
            <person name="Falini L.B."/>
            <person name="Barry K."/>
            <person name="Haridas S."/>
            <person name="Lipzen A."/>
            <person name="Labutti K."/>
            <person name="Grigoriev I.V."/>
            <person name="Murat C."/>
            <person name="Martin F."/>
            <person name="Albertini E."/>
            <person name="Donnini D."/>
            <person name="Bonito G."/>
        </authorList>
    </citation>
    <scope>NUCLEOTIDE SEQUENCE [LARGE SCALE GENOMIC DNA]</scope>
    <source>
        <strain evidence="1 2">Sb_GMNB300</strain>
    </source>
</reference>